<dbReference type="PANTHER" id="PTHR30007:SF0">
    <property type="entry name" value="TRANSPOSASE"/>
    <property type="match status" value="1"/>
</dbReference>
<evidence type="ECO:0000313" key="5">
    <source>
        <dbReference type="Proteomes" id="UP000245926"/>
    </source>
</evidence>
<evidence type="ECO:0000313" key="4">
    <source>
        <dbReference type="EMBL" id="AWN40104.1"/>
    </source>
</evidence>
<dbReference type="Pfam" id="PF01609">
    <property type="entry name" value="DDE_Tnp_1"/>
    <property type="match status" value="1"/>
</dbReference>
<accession>A0A2U8W1Y6</accession>
<feature type="domain" description="Insertion element IS402-like" evidence="3">
    <location>
        <begin position="21"/>
        <end position="93"/>
    </location>
</feature>
<gene>
    <name evidence="4" type="ORF">DK389_05580</name>
</gene>
<reference evidence="5" key="1">
    <citation type="submission" date="2018-05" db="EMBL/GenBank/DDBJ databases">
        <title>Complete Genome Sequence of Methylobacterium sp. 17SD2-17.</title>
        <authorList>
            <person name="Srinivasan S."/>
        </authorList>
    </citation>
    <scope>NUCLEOTIDE SEQUENCE [LARGE SCALE GENOMIC DNA]</scope>
    <source>
        <strain evidence="5">17SD2-17</strain>
    </source>
</reference>
<dbReference type="NCBIfam" id="NF033580">
    <property type="entry name" value="transpos_IS5_3"/>
    <property type="match status" value="1"/>
</dbReference>
<dbReference type="EMBL" id="CP029550">
    <property type="protein sequence ID" value="AWN40104.1"/>
    <property type="molecule type" value="Genomic_DNA"/>
</dbReference>
<evidence type="ECO:0000256" key="1">
    <source>
        <dbReference type="SAM" id="Phobius"/>
    </source>
</evidence>
<keyword evidence="5" id="KW-1185">Reference proteome</keyword>
<dbReference type="GO" id="GO:0003677">
    <property type="term" value="F:DNA binding"/>
    <property type="evidence" value="ECO:0007669"/>
    <property type="project" value="InterPro"/>
</dbReference>
<dbReference type="InterPro" id="IPR002559">
    <property type="entry name" value="Transposase_11"/>
</dbReference>
<dbReference type="RefSeq" id="WP_109887965.1">
    <property type="nucleotide sequence ID" value="NZ_CP029550.1"/>
</dbReference>
<protein>
    <submittedName>
        <fullName evidence="4">IS5 family transposase</fullName>
    </submittedName>
</protein>
<keyword evidence="1" id="KW-1133">Transmembrane helix</keyword>
<organism evidence="4 5">
    <name type="scientific">Methylobacterium durans</name>
    <dbReference type="NCBI Taxonomy" id="2202825"/>
    <lineage>
        <taxon>Bacteria</taxon>
        <taxon>Pseudomonadati</taxon>
        <taxon>Pseudomonadota</taxon>
        <taxon>Alphaproteobacteria</taxon>
        <taxon>Hyphomicrobiales</taxon>
        <taxon>Methylobacteriaceae</taxon>
        <taxon>Methylobacterium</taxon>
    </lineage>
</organism>
<dbReference type="KEGG" id="mets:DK389_05580"/>
<dbReference type="InterPro" id="IPR025161">
    <property type="entry name" value="IS402-like_dom"/>
</dbReference>
<evidence type="ECO:0000259" key="3">
    <source>
        <dbReference type="Pfam" id="PF13340"/>
    </source>
</evidence>
<dbReference type="GO" id="GO:0004803">
    <property type="term" value="F:transposase activity"/>
    <property type="evidence" value="ECO:0007669"/>
    <property type="project" value="InterPro"/>
</dbReference>
<name>A0A2U8W1Y6_9HYPH</name>
<feature type="transmembrane region" description="Helical" evidence="1">
    <location>
        <begin position="247"/>
        <end position="265"/>
    </location>
</feature>
<keyword evidence="1" id="KW-0472">Membrane</keyword>
<dbReference type="Pfam" id="PF13340">
    <property type="entry name" value="DUF4096"/>
    <property type="match status" value="1"/>
</dbReference>
<keyword evidence="1" id="KW-0812">Transmembrane</keyword>
<proteinExistence type="predicted"/>
<evidence type="ECO:0000259" key="2">
    <source>
        <dbReference type="Pfam" id="PF01609"/>
    </source>
</evidence>
<feature type="domain" description="Transposase IS4-like" evidence="2">
    <location>
        <begin position="110"/>
        <end position="263"/>
    </location>
</feature>
<dbReference type="GO" id="GO:0006313">
    <property type="term" value="P:DNA transposition"/>
    <property type="evidence" value="ECO:0007669"/>
    <property type="project" value="InterPro"/>
</dbReference>
<dbReference type="AlphaFoldDB" id="A0A2U8W1Y6"/>
<sequence length="272" mass="29998">MWTPAARAELAPESQPYATSLTDAEWAVVAPLLPAPAPTGRPRRWPMRSVLDGILYVLRTGGAWRHLPHAFPPWSTVHRWFLRLSQAGVFERLAHTLTMADRERTGCEASPSGAILDAQATRSGGVGVEGPRGYDPARRVVGRKRHALTDTDGRLLVAAVSPADLHDSHGGLALLRASPRLWPFLTHCFADRAYRGDRLGTATAITVEIIVPKEGQKGFAVQPRRWVIERTFSWISRCRRLARDHEATPSSALAFFVLAAAMILVRRLARAL</sequence>
<dbReference type="Proteomes" id="UP000245926">
    <property type="component" value="Chromosome"/>
</dbReference>
<dbReference type="OrthoDB" id="9798237at2"/>
<dbReference type="PANTHER" id="PTHR30007">
    <property type="entry name" value="PHP DOMAIN PROTEIN"/>
    <property type="match status" value="1"/>
</dbReference>